<keyword evidence="4" id="KW-1185">Reference proteome</keyword>
<feature type="compositionally biased region" description="Low complexity" evidence="1">
    <location>
        <begin position="13"/>
        <end position="25"/>
    </location>
</feature>
<dbReference type="EMBL" id="CP046172">
    <property type="protein sequence ID" value="QIS11849.1"/>
    <property type="molecule type" value="Genomic_DNA"/>
</dbReference>
<feature type="domain" description="HTH cro/C1-type" evidence="2">
    <location>
        <begin position="88"/>
        <end position="142"/>
    </location>
</feature>
<dbReference type="InterPro" id="IPR001387">
    <property type="entry name" value="Cro/C1-type_HTH"/>
</dbReference>
<evidence type="ECO:0000313" key="3">
    <source>
        <dbReference type="EMBL" id="QIS11849.1"/>
    </source>
</evidence>
<name>A0A6G9YF48_9NOCA</name>
<dbReference type="Pfam" id="PF13560">
    <property type="entry name" value="HTH_31"/>
    <property type="match status" value="1"/>
</dbReference>
<evidence type="ECO:0000259" key="2">
    <source>
        <dbReference type="PROSITE" id="PS50943"/>
    </source>
</evidence>
<dbReference type="InterPro" id="IPR043917">
    <property type="entry name" value="DUF5753"/>
</dbReference>
<dbReference type="KEGG" id="nah:F5544_19905"/>
<dbReference type="GO" id="GO:0003677">
    <property type="term" value="F:DNA binding"/>
    <property type="evidence" value="ECO:0007669"/>
    <property type="project" value="InterPro"/>
</dbReference>
<accession>A0A6G9YF48</accession>
<dbReference type="Proteomes" id="UP000503540">
    <property type="component" value="Chromosome"/>
</dbReference>
<gene>
    <name evidence="3" type="ORF">F5544_19905</name>
</gene>
<dbReference type="InterPro" id="IPR010982">
    <property type="entry name" value="Lambda_DNA-bd_dom_sf"/>
</dbReference>
<dbReference type="SUPFAM" id="SSF47413">
    <property type="entry name" value="lambda repressor-like DNA-binding domains"/>
    <property type="match status" value="1"/>
</dbReference>
<organism evidence="3 4">
    <name type="scientific">Nocardia arthritidis</name>
    <dbReference type="NCBI Taxonomy" id="228602"/>
    <lineage>
        <taxon>Bacteria</taxon>
        <taxon>Bacillati</taxon>
        <taxon>Actinomycetota</taxon>
        <taxon>Actinomycetes</taxon>
        <taxon>Mycobacteriales</taxon>
        <taxon>Nocardiaceae</taxon>
        <taxon>Nocardia</taxon>
    </lineage>
</organism>
<feature type="compositionally biased region" description="Basic residues" evidence="1">
    <location>
        <begin position="1"/>
        <end position="12"/>
    </location>
</feature>
<protein>
    <submittedName>
        <fullName evidence="3">Helix-turn-helix domain-containing protein</fullName>
    </submittedName>
</protein>
<proteinExistence type="predicted"/>
<reference evidence="3 4" key="1">
    <citation type="journal article" date="2019" name="ACS Chem. Biol.">
        <title>Identification and Mobilization of a Cryptic Antibiotic Biosynthesis Gene Locus from a Human-Pathogenic Nocardia Isolate.</title>
        <authorList>
            <person name="Herisse M."/>
            <person name="Ishida K."/>
            <person name="Porter J.L."/>
            <person name="Howden B."/>
            <person name="Hertweck C."/>
            <person name="Stinear T.P."/>
            <person name="Pidot S.J."/>
        </authorList>
    </citation>
    <scope>NUCLEOTIDE SEQUENCE [LARGE SCALE GENOMIC DNA]</scope>
    <source>
        <strain evidence="3 4">AUSMDU00012717</strain>
    </source>
</reference>
<dbReference type="Gene3D" id="1.10.260.40">
    <property type="entry name" value="lambda repressor-like DNA-binding domains"/>
    <property type="match status" value="1"/>
</dbReference>
<feature type="region of interest" description="Disordered" evidence="1">
    <location>
        <begin position="1"/>
        <end position="25"/>
    </location>
</feature>
<dbReference type="SMART" id="SM00530">
    <property type="entry name" value="HTH_XRE"/>
    <property type="match status" value="1"/>
</dbReference>
<dbReference type="AlphaFoldDB" id="A0A6G9YF48"/>
<sequence length="353" mass="39430">MIRHPRRKRGRATRSGTSARGSRSFAGCSSICNCRSKFTAACPSRREACQTLAVATSRSGLEGRLELIGRRQKPGRSTVLPLFLGARLRRLREARGITQQQAGAAIFASDSKVSRLEAGLIRFQEKDVRNLLTLYRVAPSELSAYLAWVPQVNGSGCCHFDDETLGSGFGTLLDLEPVETLRRYEQGLVPELLQTDEYARAALRLAEPVLPDAEFEPMLAARLAHRIIITRVDPPRVWLIVEDAALRRRVGGNTVWRKQIEQLRELASLPHVVLQIVPDTACGPAFVTGSFTYFRFRENSMPDVVRLHEMAGSRYLADQSDTERFLIVADRLSTMAHTPPKSLLRLGELLREP</sequence>
<dbReference type="Pfam" id="PF19054">
    <property type="entry name" value="DUF5753"/>
    <property type="match status" value="1"/>
</dbReference>
<dbReference type="PROSITE" id="PS50943">
    <property type="entry name" value="HTH_CROC1"/>
    <property type="match status" value="1"/>
</dbReference>
<evidence type="ECO:0000256" key="1">
    <source>
        <dbReference type="SAM" id="MobiDB-lite"/>
    </source>
</evidence>
<evidence type="ECO:0000313" key="4">
    <source>
        <dbReference type="Proteomes" id="UP000503540"/>
    </source>
</evidence>